<dbReference type="GO" id="GO:0003677">
    <property type="term" value="F:DNA binding"/>
    <property type="evidence" value="ECO:0007669"/>
    <property type="project" value="InterPro"/>
</dbReference>
<comment type="similarity">
    <text evidence="1">Belongs to the activator 1 small subunits family. RfcS subfamily.</text>
</comment>
<dbReference type="KEGG" id="mehf:MmiHf6_09260"/>
<evidence type="ECO:0000256" key="4">
    <source>
        <dbReference type="ARBA" id="ARBA00022741"/>
    </source>
</evidence>
<dbReference type="GO" id="GO:0006281">
    <property type="term" value="P:DNA repair"/>
    <property type="evidence" value="ECO:0007669"/>
    <property type="project" value="TreeGrafter"/>
</dbReference>
<dbReference type="Gene3D" id="3.40.50.300">
    <property type="entry name" value="P-loop containing nucleotide triphosphate hydrolases"/>
    <property type="match status" value="1"/>
</dbReference>
<accession>A0AA96ZUB8</accession>
<keyword evidence="10" id="KW-1185">Reference proteome</keyword>
<evidence type="ECO:0000259" key="8">
    <source>
        <dbReference type="Pfam" id="PF08542"/>
    </source>
</evidence>
<evidence type="ECO:0000313" key="9">
    <source>
        <dbReference type="EMBL" id="WNY23617.1"/>
    </source>
</evidence>
<dbReference type="GO" id="GO:0005663">
    <property type="term" value="C:DNA replication factor C complex"/>
    <property type="evidence" value="ECO:0007669"/>
    <property type="project" value="TreeGrafter"/>
</dbReference>
<dbReference type="Gene3D" id="1.10.8.60">
    <property type="match status" value="1"/>
</dbReference>
<dbReference type="CDD" id="cd00009">
    <property type="entry name" value="AAA"/>
    <property type="match status" value="1"/>
</dbReference>
<dbReference type="InterPro" id="IPR013748">
    <property type="entry name" value="Rep_factorC_C"/>
</dbReference>
<dbReference type="Gene3D" id="1.20.272.10">
    <property type="match status" value="1"/>
</dbReference>
<dbReference type="Pfam" id="PF13177">
    <property type="entry name" value="DNA_pol3_delta2"/>
    <property type="match status" value="1"/>
</dbReference>
<feature type="domain" description="Replication factor C C-terminal" evidence="8">
    <location>
        <begin position="275"/>
        <end position="359"/>
    </location>
</feature>
<dbReference type="NCBIfam" id="NF009067">
    <property type="entry name" value="PRK12402.1"/>
    <property type="match status" value="1"/>
</dbReference>
<dbReference type="InterPro" id="IPR027417">
    <property type="entry name" value="P-loop_NTPase"/>
</dbReference>
<proteinExistence type="inferred from homology"/>
<gene>
    <name evidence="9" type="ORF">MmiHf6_09260</name>
</gene>
<sequence length="365" mass="40916">MEFILTEFLNTDGTKMQDVWTLKYRPDSFDGILGNCQTVETLKSLTASGSLPHLILFGPENSGKMTAALALANRLYGDESELNFTYFNASDFFEQGKNYLVRDPRFYRILGTDDPKKIQKSVINIFKDVINEYAAIAPMNSDYKIICIDSAEALTMEAQQALRRIMEKYSKTCRFILSSKSISKIIPPLRSRGVTLFFSPATPDELVPFMRDIAEKEGFRVNEDVLYEIAYQTNGNVGNSLEILQTALLDAQEIGTELTVSMIQMQLQLEDENGIADLYNAAAHDKNFMTARGKLDTLLIDDGLTGSEILEGFENAIIADEKKSGDEIKTAKRLIQIAECDSRLAQASNERIQLENLIANFDSEN</sequence>
<evidence type="ECO:0000256" key="2">
    <source>
        <dbReference type="ARBA" id="ARBA00014164"/>
    </source>
</evidence>
<dbReference type="Pfam" id="PF08542">
    <property type="entry name" value="Rep_fac_C"/>
    <property type="match status" value="1"/>
</dbReference>
<evidence type="ECO:0000256" key="5">
    <source>
        <dbReference type="ARBA" id="ARBA00022840"/>
    </source>
</evidence>
<organism evidence="9 10">
    <name type="scientific">Methanimicrococcus hongohii</name>
    <dbReference type="NCBI Taxonomy" id="3028295"/>
    <lineage>
        <taxon>Archaea</taxon>
        <taxon>Methanobacteriati</taxon>
        <taxon>Methanobacteriota</taxon>
        <taxon>Stenosarchaea group</taxon>
        <taxon>Methanomicrobia</taxon>
        <taxon>Methanosarcinales</taxon>
        <taxon>Methanosarcinaceae</taxon>
        <taxon>Methanimicrococcus</taxon>
    </lineage>
</organism>
<protein>
    <recommendedName>
        <fullName evidence="2">Replication factor C small subunit</fullName>
    </recommendedName>
    <alternativeName>
        <fullName evidence="6">Clamp loader small subunit</fullName>
    </alternativeName>
</protein>
<dbReference type="GO" id="GO:0005524">
    <property type="term" value="F:ATP binding"/>
    <property type="evidence" value="ECO:0007669"/>
    <property type="project" value="UniProtKB-KW"/>
</dbReference>
<keyword evidence="4" id="KW-0547">Nucleotide-binding</keyword>
<dbReference type="InterPro" id="IPR050238">
    <property type="entry name" value="DNA_Rep/Repair_Clamp_Loader"/>
</dbReference>
<dbReference type="GO" id="GO:0006261">
    <property type="term" value="P:DNA-templated DNA replication"/>
    <property type="evidence" value="ECO:0007669"/>
    <property type="project" value="TreeGrafter"/>
</dbReference>
<name>A0AA96ZUB8_9EURY</name>
<evidence type="ECO:0000256" key="7">
    <source>
        <dbReference type="SAM" id="Coils"/>
    </source>
</evidence>
<evidence type="ECO:0000313" key="10">
    <source>
        <dbReference type="Proteomes" id="UP001302978"/>
    </source>
</evidence>
<dbReference type="SUPFAM" id="SSF48019">
    <property type="entry name" value="post-AAA+ oligomerization domain-like"/>
    <property type="match status" value="1"/>
</dbReference>
<evidence type="ECO:0000256" key="1">
    <source>
        <dbReference type="ARBA" id="ARBA00009668"/>
    </source>
</evidence>
<dbReference type="GO" id="GO:0003689">
    <property type="term" value="F:DNA clamp loader activity"/>
    <property type="evidence" value="ECO:0007669"/>
    <property type="project" value="TreeGrafter"/>
</dbReference>
<dbReference type="PANTHER" id="PTHR11669:SF20">
    <property type="entry name" value="REPLICATION FACTOR C SUBUNIT 4"/>
    <property type="match status" value="1"/>
</dbReference>
<keyword evidence="7" id="KW-0175">Coiled coil</keyword>
<dbReference type="EMBL" id="CP131059">
    <property type="protein sequence ID" value="WNY23617.1"/>
    <property type="molecule type" value="Genomic_DNA"/>
</dbReference>
<evidence type="ECO:0000256" key="3">
    <source>
        <dbReference type="ARBA" id="ARBA00022705"/>
    </source>
</evidence>
<reference evidence="9 10" key="1">
    <citation type="submission" date="2023-07" db="EMBL/GenBank/DDBJ databases">
        <title>Closed genoem sequence of Methanomicrococcus sp. Hf6.</title>
        <authorList>
            <person name="Poehlein A."/>
            <person name="Protasov E."/>
            <person name="Platt K."/>
            <person name="Reeh H."/>
            <person name="Daniel R."/>
            <person name="Brune A."/>
        </authorList>
    </citation>
    <scope>NUCLEOTIDE SEQUENCE [LARGE SCALE GENOMIC DNA]</scope>
    <source>
        <strain evidence="9 10">Hf6</strain>
    </source>
</reference>
<dbReference type="InterPro" id="IPR008921">
    <property type="entry name" value="DNA_pol3_clamp-load_cplx_C"/>
</dbReference>
<feature type="coiled-coil region" evidence="7">
    <location>
        <begin position="337"/>
        <end position="364"/>
    </location>
</feature>
<keyword evidence="3" id="KW-0235">DNA replication</keyword>
<evidence type="ECO:0000256" key="6">
    <source>
        <dbReference type="ARBA" id="ARBA00031749"/>
    </source>
</evidence>
<dbReference type="SUPFAM" id="SSF52540">
    <property type="entry name" value="P-loop containing nucleoside triphosphate hydrolases"/>
    <property type="match status" value="1"/>
</dbReference>
<dbReference type="Proteomes" id="UP001302978">
    <property type="component" value="Chromosome"/>
</dbReference>
<dbReference type="PANTHER" id="PTHR11669">
    <property type="entry name" value="REPLICATION FACTOR C / DNA POLYMERASE III GAMMA-TAU SUBUNIT"/>
    <property type="match status" value="1"/>
</dbReference>
<keyword evidence="5" id="KW-0067">ATP-binding</keyword>
<dbReference type="AlphaFoldDB" id="A0AA96ZUB8"/>